<name>A0AAP9Y3H3_BURGL</name>
<evidence type="ECO:0000313" key="3">
    <source>
        <dbReference type="Proteomes" id="UP000594892"/>
    </source>
</evidence>
<evidence type="ECO:0000313" key="2">
    <source>
        <dbReference type="EMBL" id="USS47199.1"/>
    </source>
</evidence>
<dbReference type="AlphaFoldDB" id="A0AAP9Y3H3"/>
<proteinExistence type="predicted"/>
<dbReference type="Proteomes" id="UP001056386">
    <property type="component" value="Chromosome 1"/>
</dbReference>
<keyword evidence="4" id="KW-1185">Reference proteome</keyword>
<dbReference type="Proteomes" id="UP000594892">
    <property type="component" value="Chromosome 2"/>
</dbReference>
<dbReference type="EMBL" id="CP065601">
    <property type="protein sequence ID" value="QPQ93901.1"/>
    <property type="molecule type" value="Genomic_DNA"/>
</dbReference>
<protein>
    <submittedName>
        <fullName evidence="1">Uncharacterized protein</fullName>
    </submittedName>
</protein>
<sequence length="200" mass="21549">MPNSTEKYWEQQFEFLRAEPVAWALDADSLMRSFDIVAQVAENDLADKVCGMTANPSPAVTYVPGIGHNALMLGALAVEVLLKGIALTNQTVAASIKAKDRAVTKRLMSHNLRDIAQLAGVQLTGPEAGLCERLETFLLWAGRYSTPKNHSEMMPRQLATGGSGPPNVYSNFDFQAVRNLTGRLRLLLPPIASGSGGANP</sequence>
<reference evidence="2" key="2">
    <citation type="submission" date="2022-06" db="EMBL/GenBank/DDBJ databases">
        <title>Draft genome sequence of Burkholderia glumae strain GR20004 isolated from rice panicle showing bacterial panicle blight.</title>
        <authorList>
            <person name="Choi S.Y."/>
            <person name="Lee Y.H."/>
        </authorList>
    </citation>
    <scope>NUCLEOTIDE SEQUENCE</scope>
    <source>
        <strain evidence="2">GR20004</strain>
    </source>
</reference>
<evidence type="ECO:0000313" key="1">
    <source>
        <dbReference type="EMBL" id="QPQ93901.1"/>
    </source>
</evidence>
<organism evidence="1 3">
    <name type="scientific">Burkholderia glumae</name>
    <name type="common">Pseudomonas glumae</name>
    <dbReference type="NCBI Taxonomy" id="337"/>
    <lineage>
        <taxon>Bacteria</taxon>
        <taxon>Pseudomonadati</taxon>
        <taxon>Pseudomonadota</taxon>
        <taxon>Betaproteobacteria</taxon>
        <taxon>Burkholderiales</taxon>
        <taxon>Burkholderiaceae</taxon>
        <taxon>Burkholderia</taxon>
    </lineage>
</organism>
<dbReference type="GeneID" id="45699074"/>
<evidence type="ECO:0000313" key="4">
    <source>
        <dbReference type="Proteomes" id="UP001056386"/>
    </source>
</evidence>
<reference evidence="1 3" key="1">
    <citation type="submission" date="2020-12" db="EMBL/GenBank/DDBJ databases">
        <title>FDA dAtabase for Regulatory Grade micrObial Sequences (FDA-ARGOS): Supporting development and validation of Infectious Disease Dx tests.</title>
        <authorList>
            <person name="Minogue T."/>
            <person name="Wolcott M."/>
            <person name="Wasieloski L."/>
            <person name="Aguilar W."/>
            <person name="Moore D."/>
            <person name="Jaissle J."/>
            <person name="Tallon L."/>
            <person name="Sadzewicz L."/>
            <person name="Zhao X."/>
            <person name="Boylan J."/>
            <person name="Ott S."/>
            <person name="Bowen H."/>
            <person name="Vavikolanu K."/>
            <person name="Mehta A."/>
            <person name="Aluvathingal J."/>
            <person name="Nadendla S."/>
            <person name="Yan Y."/>
            <person name="Sichtig H."/>
        </authorList>
    </citation>
    <scope>NUCLEOTIDE SEQUENCE [LARGE SCALE GENOMIC DNA]</scope>
    <source>
        <strain evidence="1 3">FDAARGOS_949</strain>
    </source>
</reference>
<accession>A0AAP9Y3H3</accession>
<dbReference type="RefSeq" id="WP_127913965.1">
    <property type="nucleotide sequence ID" value="NZ_CP065601.1"/>
</dbReference>
<gene>
    <name evidence="1" type="ORF">I6H06_17095</name>
    <name evidence="2" type="ORF">NFI99_20240</name>
</gene>
<dbReference type="EMBL" id="CP099587">
    <property type="protein sequence ID" value="USS47199.1"/>
    <property type="molecule type" value="Genomic_DNA"/>
</dbReference>